<sequence>MVVTEPIKFAVGTIFFTRSFVRALYEYLKDDKVPLKEGPKGIGITHQDSLPKELPSVIDIKKKLPKHCFEPDVPTSMYYAVKDLLLVAVTFICILYAHKYENPWIWWPCLLMYWAVQGTFFTSIFVIGHDCGHDSFSSYRSLNDVVGNIMHSFLLCPFYMWKLSHRHHHQNNANFDKDEVFYPVKESENTPGTTVPGFGFGLGWLAYLFIGYGPEKRKVNHFNLQHPFFINHIFPCVLSVVGLTVWTTVLYSYACTYGFWAWFNYYFVPLFIFSSYMVVITFLHHSEVNTPWYSDGQWDFVKGQLSTIDRDYGPVHYIIHSIGTHQMHHMFTHIPHYHLEEATTHFRKNFPELVRTCNEPILPSFMRMFKKFQAQGVIPDDTVVHYYK</sequence>
<feature type="transmembrane region" description="Helical" evidence="1">
    <location>
        <begin position="259"/>
        <end position="283"/>
    </location>
</feature>
<feature type="transmembrane region" description="Helical" evidence="1">
    <location>
        <begin position="104"/>
        <end position="129"/>
    </location>
</feature>
<keyword evidence="1" id="KW-0472">Membrane</keyword>
<name>A0A2H4NNK5_PLADU</name>
<dbReference type="Pfam" id="PF00487">
    <property type="entry name" value="FA_desaturase"/>
    <property type="match status" value="1"/>
</dbReference>
<dbReference type="GO" id="GO:0006629">
    <property type="term" value="P:lipid metabolic process"/>
    <property type="evidence" value="ECO:0007669"/>
    <property type="project" value="InterPro"/>
</dbReference>
<keyword evidence="1" id="KW-0812">Transmembrane</keyword>
<dbReference type="GO" id="GO:0016491">
    <property type="term" value="F:oxidoreductase activity"/>
    <property type="evidence" value="ECO:0007669"/>
    <property type="project" value="InterPro"/>
</dbReference>
<dbReference type="PANTHER" id="PTHR32100">
    <property type="entry name" value="OMEGA-6 FATTY ACID DESATURASE, CHLOROPLASTIC"/>
    <property type="match status" value="1"/>
</dbReference>
<feature type="domain" description="Fatty acid desaturase" evidence="2">
    <location>
        <begin position="106"/>
        <end position="357"/>
    </location>
</feature>
<proteinExistence type="evidence at transcript level"/>
<feature type="transmembrane region" description="Helical" evidence="1">
    <location>
        <begin position="195"/>
        <end position="212"/>
    </location>
</feature>
<keyword evidence="1" id="KW-1133">Transmembrane helix</keyword>
<protein>
    <submittedName>
        <fullName evidence="3">Omega-3 desaturase-like B</fullName>
    </submittedName>
</protein>
<dbReference type="CDD" id="cd03507">
    <property type="entry name" value="Delta12-FADS-like"/>
    <property type="match status" value="1"/>
</dbReference>
<reference evidence="3" key="1">
    <citation type="submission" date="2017-02" db="EMBL/GenBank/DDBJ databases">
        <title>Marine invertebrates are primary producers of omega3 polyunsaturated fatty acids.</title>
        <authorList>
            <person name="Kabeya N."/>
            <person name="Fonseca M.M."/>
            <person name="Navarro J.C."/>
            <person name="Francis D."/>
            <person name="Bay L.K."/>
            <person name="Ferrier D.E.K."/>
            <person name="Tocher D.R."/>
            <person name="Castro L.F.C."/>
            <person name="Monroig O."/>
        </authorList>
    </citation>
    <scope>NUCLEOTIDE SEQUENCE</scope>
</reference>
<dbReference type="AlphaFoldDB" id="A0A2H4NNK5"/>
<feature type="transmembrane region" description="Helical" evidence="1">
    <location>
        <begin position="79"/>
        <end position="98"/>
    </location>
</feature>
<dbReference type="InterPro" id="IPR005804">
    <property type="entry name" value="FA_desaturase_dom"/>
</dbReference>
<dbReference type="InterPro" id="IPR012171">
    <property type="entry name" value="Fatty_acid_desaturase"/>
</dbReference>
<feature type="transmembrane region" description="Helical" evidence="1">
    <location>
        <begin position="233"/>
        <end position="253"/>
    </location>
</feature>
<evidence type="ECO:0000313" key="3">
    <source>
        <dbReference type="EMBL" id="ATV93525.1"/>
    </source>
</evidence>
<organism evidence="3">
    <name type="scientific">Platynereis dumerilii</name>
    <name type="common">Dumeril's clam worm</name>
    <dbReference type="NCBI Taxonomy" id="6359"/>
    <lineage>
        <taxon>Eukaryota</taxon>
        <taxon>Metazoa</taxon>
        <taxon>Spiralia</taxon>
        <taxon>Lophotrochozoa</taxon>
        <taxon>Annelida</taxon>
        <taxon>Polychaeta</taxon>
        <taxon>Errantia</taxon>
        <taxon>Phyllodocida</taxon>
        <taxon>Nereididae</taxon>
        <taxon>Platynereis</taxon>
    </lineage>
</organism>
<dbReference type="EMBL" id="KY658238">
    <property type="protein sequence ID" value="ATV93525.1"/>
    <property type="molecule type" value="mRNA"/>
</dbReference>
<evidence type="ECO:0000259" key="2">
    <source>
        <dbReference type="Pfam" id="PF00487"/>
    </source>
</evidence>
<accession>A0A2H4NNK5</accession>
<evidence type="ECO:0000256" key="1">
    <source>
        <dbReference type="SAM" id="Phobius"/>
    </source>
</evidence>